<dbReference type="AlphaFoldDB" id="A0A818Z4Z1"/>
<sequence>MQCYLRLLLAFNILVGIIGSQVTWNRIETTYKNLKAEVETSNRCTSSKQCAAEATGKRACGGPNGYIVYSTVKADSVRKIKWLASQTRSLETMYNRENDIVSICSMVMPPSVSCNSGKCVTIDKYKRIHSVY</sequence>
<feature type="transmembrane region" description="Helical" evidence="1">
    <location>
        <begin position="7"/>
        <end position="24"/>
    </location>
</feature>
<dbReference type="Proteomes" id="UP000663823">
    <property type="component" value="Unassembled WGS sequence"/>
</dbReference>
<keyword evidence="1" id="KW-1133">Transmembrane helix</keyword>
<organism evidence="2 3">
    <name type="scientific">Rotaria sordida</name>
    <dbReference type="NCBI Taxonomy" id="392033"/>
    <lineage>
        <taxon>Eukaryota</taxon>
        <taxon>Metazoa</taxon>
        <taxon>Spiralia</taxon>
        <taxon>Gnathifera</taxon>
        <taxon>Rotifera</taxon>
        <taxon>Eurotatoria</taxon>
        <taxon>Bdelloidea</taxon>
        <taxon>Philodinida</taxon>
        <taxon>Philodinidae</taxon>
        <taxon>Rotaria</taxon>
    </lineage>
</organism>
<evidence type="ECO:0000313" key="3">
    <source>
        <dbReference type="Proteomes" id="UP000663823"/>
    </source>
</evidence>
<evidence type="ECO:0000256" key="1">
    <source>
        <dbReference type="SAM" id="Phobius"/>
    </source>
</evidence>
<evidence type="ECO:0000313" key="2">
    <source>
        <dbReference type="EMBL" id="CAF3759884.1"/>
    </source>
</evidence>
<accession>A0A818Z4Z1</accession>
<comment type="caution">
    <text evidence="2">The sequence shown here is derived from an EMBL/GenBank/DDBJ whole genome shotgun (WGS) entry which is preliminary data.</text>
</comment>
<name>A0A818Z4Z1_9BILA</name>
<gene>
    <name evidence="2" type="ORF">OTI717_LOCUS16057</name>
</gene>
<dbReference type="EMBL" id="CAJOAX010001963">
    <property type="protein sequence ID" value="CAF3759884.1"/>
    <property type="molecule type" value="Genomic_DNA"/>
</dbReference>
<reference evidence="2" key="1">
    <citation type="submission" date="2021-02" db="EMBL/GenBank/DDBJ databases">
        <authorList>
            <person name="Nowell W R."/>
        </authorList>
    </citation>
    <scope>NUCLEOTIDE SEQUENCE</scope>
</reference>
<keyword evidence="1" id="KW-0472">Membrane</keyword>
<proteinExistence type="predicted"/>
<keyword evidence="1" id="KW-0812">Transmembrane</keyword>
<protein>
    <submittedName>
        <fullName evidence="2">Uncharacterized protein</fullName>
    </submittedName>
</protein>